<dbReference type="EMBL" id="ML987197">
    <property type="protein sequence ID" value="KAF2247516.1"/>
    <property type="molecule type" value="Genomic_DNA"/>
</dbReference>
<dbReference type="InterPro" id="IPR051029">
    <property type="entry name" value="mRNA_Capping_Enz/RNA_Phosphat"/>
</dbReference>
<sequence length="748" mass="81591">MEPHSRLCFSQNGTFRLPQALVHLLRTALAGEPDHAPTQHYTDLSLWQNIRRPLYRLISLLNPFVGRGDSSTSILVGMVKLTALCGIGSALWIWRQNNKKGKAASSSGGSIHASDAVGADAASTDPGLLKKHSTIRSYTVPSTGFTYPGIRTFYRPHPQESKLPQKPYPVPLLVFIHGLGGSAAQFHPILISLSNLASCLAIDLPGCGLSTFEPKAWDAYTTEALVRLLAVIIEAHRDRSDGQTVVLIGHSMGCSLAAMLASPASPYAHLISEHVGGLVAICPKADPPTPKQCRSLRIMSAVPASFFDLYRKWDRRGGLNSASVLRMTGPDADEETKRLQLRFNKQSRTEVWGRMARGMCPDYSKGAPRGGLPGKEVWAGVDLPVFLAVGEADHITPSENVRRIVSFLGRDVSAIEPPSEKASLPIAAAPFDPAIIDPEMMERKHQDSGVDASDLAALADEATVPDSSAATTADGSSVYSEGISSAGESMTITDAPRASDEAARSPRAPTPYPRRLVVKTAIMPKPAAHSLLFSPSSSRIISGLIGNFLADHIDRRLSLAWQLQYLSTEGKWDVKNLEKWKAVQPVSLPIADVFRAMKTLREVDEKHSPKIFVQEWAGKLRAVVDISHDSPVYDPKGLEEGGIAYYKFPTVSKQPPTKDEVKSFIELIDKIRGEQPDGAKGMIGVHCHYGFNRTGFFVVSYLIERLGYKVQDAIDTFQQARPPGIRHDHFIDELHVRYCSGLKKAPTL</sequence>
<dbReference type="InterPro" id="IPR029058">
    <property type="entry name" value="AB_hydrolase_fold"/>
</dbReference>
<dbReference type="GO" id="GO:0004484">
    <property type="term" value="F:mRNA guanylyltransferase activity"/>
    <property type="evidence" value="ECO:0007669"/>
    <property type="project" value="TreeGrafter"/>
</dbReference>
<keyword evidence="4" id="KW-1185">Reference proteome</keyword>
<dbReference type="GO" id="GO:0006370">
    <property type="term" value="P:7-methylguanosine mRNA capping"/>
    <property type="evidence" value="ECO:0007669"/>
    <property type="project" value="TreeGrafter"/>
</dbReference>
<evidence type="ECO:0000256" key="1">
    <source>
        <dbReference type="SAM" id="MobiDB-lite"/>
    </source>
</evidence>
<organism evidence="3 4">
    <name type="scientific">Trematosphaeria pertusa</name>
    <dbReference type="NCBI Taxonomy" id="390896"/>
    <lineage>
        <taxon>Eukaryota</taxon>
        <taxon>Fungi</taxon>
        <taxon>Dikarya</taxon>
        <taxon>Ascomycota</taxon>
        <taxon>Pezizomycotina</taxon>
        <taxon>Dothideomycetes</taxon>
        <taxon>Pleosporomycetidae</taxon>
        <taxon>Pleosporales</taxon>
        <taxon>Massarineae</taxon>
        <taxon>Trematosphaeriaceae</taxon>
        <taxon>Trematosphaeria</taxon>
    </lineage>
</organism>
<evidence type="ECO:0000259" key="2">
    <source>
        <dbReference type="PROSITE" id="PS50056"/>
    </source>
</evidence>
<accession>A0A6A6IAS8</accession>
<dbReference type="InterPro" id="IPR000387">
    <property type="entry name" value="Tyr_Pase_dom"/>
</dbReference>
<dbReference type="CDD" id="cd14502">
    <property type="entry name" value="RNA_5'-triphosphatase"/>
    <property type="match status" value="1"/>
</dbReference>
<dbReference type="Pfam" id="PF00782">
    <property type="entry name" value="DSPc"/>
    <property type="match status" value="1"/>
</dbReference>
<protein>
    <recommendedName>
        <fullName evidence="2">Tyrosine specific protein phosphatases domain-containing protein</fullName>
    </recommendedName>
</protein>
<feature type="region of interest" description="Disordered" evidence="1">
    <location>
        <begin position="463"/>
        <end position="510"/>
    </location>
</feature>
<dbReference type="Pfam" id="PF00561">
    <property type="entry name" value="Abhydrolase_1"/>
    <property type="match status" value="1"/>
</dbReference>
<dbReference type="PANTHER" id="PTHR10367:SF25">
    <property type="entry name" value="DUAL SPECIFICITY PHOSPHATASE CATALYTIC DOMAIN PROTEIN (AFU_ORTHOLOGUE AFUA_1G03540)"/>
    <property type="match status" value="1"/>
</dbReference>
<feature type="compositionally biased region" description="Low complexity" evidence="1">
    <location>
        <begin position="463"/>
        <end position="477"/>
    </location>
</feature>
<name>A0A6A6IAS8_9PLEO</name>
<dbReference type="Proteomes" id="UP000800094">
    <property type="component" value="Unassembled WGS sequence"/>
</dbReference>
<dbReference type="GeneID" id="54584406"/>
<proteinExistence type="predicted"/>
<dbReference type="SUPFAM" id="SSF53474">
    <property type="entry name" value="alpha/beta-Hydrolases"/>
    <property type="match status" value="1"/>
</dbReference>
<dbReference type="InterPro" id="IPR029021">
    <property type="entry name" value="Prot-tyrosine_phosphatase-like"/>
</dbReference>
<dbReference type="Gene3D" id="3.40.50.1820">
    <property type="entry name" value="alpha/beta hydrolase"/>
    <property type="match status" value="1"/>
</dbReference>
<feature type="compositionally biased region" description="Polar residues" evidence="1">
    <location>
        <begin position="478"/>
        <end position="492"/>
    </location>
</feature>
<gene>
    <name evidence="3" type="ORF">BU26DRAFT_532101</name>
</gene>
<dbReference type="PANTHER" id="PTHR10367">
    <property type="entry name" value="MRNA-CAPPING ENZYME"/>
    <property type="match status" value="1"/>
</dbReference>
<dbReference type="PROSITE" id="PS00383">
    <property type="entry name" value="TYR_PHOSPHATASE_1"/>
    <property type="match status" value="1"/>
</dbReference>
<dbReference type="OrthoDB" id="428974at2759"/>
<dbReference type="Gene3D" id="3.90.190.10">
    <property type="entry name" value="Protein tyrosine phosphatase superfamily"/>
    <property type="match status" value="1"/>
</dbReference>
<dbReference type="InterPro" id="IPR000340">
    <property type="entry name" value="Dual-sp_phosphatase_cat-dom"/>
</dbReference>
<dbReference type="PROSITE" id="PS50056">
    <property type="entry name" value="TYR_PHOSPHATASE_2"/>
    <property type="match status" value="1"/>
</dbReference>
<dbReference type="AlphaFoldDB" id="A0A6A6IAS8"/>
<reference evidence="3" key="1">
    <citation type="journal article" date="2020" name="Stud. Mycol.">
        <title>101 Dothideomycetes genomes: a test case for predicting lifestyles and emergence of pathogens.</title>
        <authorList>
            <person name="Haridas S."/>
            <person name="Albert R."/>
            <person name="Binder M."/>
            <person name="Bloem J."/>
            <person name="Labutti K."/>
            <person name="Salamov A."/>
            <person name="Andreopoulos B."/>
            <person name="Baker S."/>
            <person name="Barry K."/>
            <person name="Bills G."/>
            <person name="Bluhm B."/>
            <person name="Cannon C."/>
            <person name="Castanera R."/>
            <person name="Culley D."/>
            <person name="Daum C."/>
            <person name="Ezra D."/>
            <person name="Gonzalez J."/>
            <person name="Henrissat B."/>
            <person name="Kuo A."/>
            <person name="Liang C."/>
            <person name="Lipzen A."/>
            <person name="Lutzoni F."/>
            <person name="Magnuson J."/>
            <person name="Mondo S."/>
            <person name="Nolan M."/>
            <person name="Ohm R."/>
            <person name="Pangilinan J."/>
            <person name="Park H.-J."/>
            <person name="Ramirez L."/>
            <person name="Alfaro M."/>
            <person name="Sun H."/>
            <person name="Tritt A."/>
            <person name="Yoshinaga Y."/>
            <person name="Zwiers L.-H."/>
            <person name="Turgeon B."/>
            <person name="Goodwin S."/>
            <person name="Spatafora J."/>
            <person name="Crous P."/>
            <person name="Grigoriev I."/>
        </authorList>
    </citation>
    <scope>NUCLEOTIDE SEQUENCE</scope>
    <source>
        <strain evidence="3">CBS 122368</strain>
    </source>
</reference>
<dbReference type="InterPro" id="IPR000073">
    <property type="entry name" value="AB_hydrolase_1"/>
</dbReference>
<evidence type="ECO:0000313" key="3">
    <source>
        <dbReference type="EMBL" id="KAF2247516.1"/>
    </source>
</evidence>
<feature type="domain" description="Tyrosine specific protein phosphatases" evidence="2">
    <location>
        <begin position="662"/>
        <end position="722"/>
    </location>
</feature>
<dbReference type="FunFam" id="3.90.190.10:FF:000090">
    <property type="entry name" value="Dual specificity phosphatase catalytic domain protein"/>
    <property type="match status" value="1"/>
</dbReference>
<dbReference type="RefSeq" id="XP_033682520.1">
    <property type="nucleotide sequence ID" value="XM_033831076.1"/>
</dbReference>
<evidence type="ECO:0000313" key="4">
    <source>
        <dbReference type="Proteomes" id="UP000800094"/>
    </source>
</evidence>
<dbReference type="InterPro" id="IPR016130">
    <property type="entry name" value="Tyr_Pase_AS"/>
</dbReference>
<dbReference type="SUPFAM" id="SSF52799">
    <property type="entry name" value="(Phosphotyrosine protein) phosphatases II"/>
    <property type="match status" value="1"/>
</dbReference>